<dbReference type="PROSITE" id="PS50005">
    <property type="entry name" value="TPR"/>
    <property type="match status" value="3"/>
</dbReference>
<dbReference type="InterPro" id="IPR011990">
    <property type="entry name" value="TPR-like_helical_dom_sf"/>
</dbReference>
<evidence type="ECO:0000256" key="4">
    <source>
        <dbReference type="ARBA" id="ARBA00022786"/>
    </source>
</evidence>
<evidence type="ECO:0000256" key="2">
    <source>
        <dbReference type="ARBA" id="ARBA00022737"/>
    </source>
</evidence>
<evidence type="ECO:0000256" key="5">
    <source>
        <dbReference type="ARBA" id="ARBA00022803"/>
    </source>
</evidence>
<dbReference type="InterPro" id="IPR019734">
    <property type="entry name" value="TPR_rpt"/>
</dbReference>
<dbReference type="Gene3D" id="1.25.40.10">
    <property type="entry name" value="Tetratricopeptide repeat domain"/>
    <property type="match status" value="1"/>
</dbReference>
<accession>A0A6B2L5C3</accession>
<dbReference type="Pfam" id="PF00515">
    <property type="entry name" value="TPR_1"/>
    <property type="match status" value="1"/>
</dbReference>
<dbReference type="GO" id="GO:0045842">
    <property type="term" value="P:positive regulation of mitotic metaphase/anaphase transition"/>
    <property type="evidence" value="ECO:0007669"/>
    <property type="project" value="TreeGrafter"/>
</dbReference>
<organism evidence="8">
    <name type="scientific">Arcella intermedia</name>
    <dbReference type="NCBI Taxonomy" id="1963864"/>
    <lineage>
        <taxon>Eukaryota</taxon>
        <taxon>Amoebozoa</taxon>
        <taxon>Tubulinea</taxon>
        <taxon>Elardia</taxon>
        <taxon>Arcellinida</taxon>
        <taxon>Sphaerothecina</taxon>
        <taxon>Arcellidae</taxon>
        <taxon>Arcella</taxon>
    </lineage>
</organism>
<evidence type="ECO:0000256" key="7">
    <source>
        <dbReference type="PROSITE-ProRule" id="PRU00339"/>
    </source>
</evidence>
<evidence type="ECO:0000313" key="8">
    <source>
        <dbReference type="EMBL" id="NDV32182.1"/>
    </source>
</evidence>
<dbReference type="AlphaFoldDB" id="A0A6B2L5C3"/>
<keyword evidence="4" id="KW-0833">Ubl conjugation pathway</keyword>
<proteinExistence type="predicted"/>
<evidence type="ECO:0000256" key="1">
    <source>
        <dbReference type="ARBA" id="ARBA00022618"/>
    </source>
</evidence>
<dbReference type="Pfam" id="PF13181">
    <property type="entry name" value="TPR_8"/>
    <property type="match status" value="1"/>
</dbReference>
<dbReference type="PANTHER" id="PTHR12558">
    <property type="entry name" value="CELL DIVISION CYCLE 16,23,27"/>
    <property type="match status" value="1"/>
</dbReference>
<sequence>MEAACCLLQGQAFEALENRKQALNCYSQALKEDIFCYEAFHTLIDKQMLTSNEEAALLEGLDFKGNEWLKQVYLHKIKKFNLEKLPEPTIIKEYNLHTNPDIITSKAESFYFRNQFEKAYALTKQILEDDPYDHNNTVVIHLSCLVELSKKSELFYLAHKLVEMQPNESVSWYAVGCYYYLIRKYEKARRYFSKSTTTTKDFGPGWLGFGHAFAIEGEHDQALAAYRSAHRLLSKSHIPPLYIGIELVRANNLPLARQFVKKSESGCPYDPLVYNELGVIDFKDGKYNDAIINFEKALGLLSDVSVLATWEPIFFNLGHCYRKLRQYHNAIKYYKKALKLSSQNSTTYTALAYTHHLLNNTTIAIELYHKALALNPDDNFASRMLSFALEEEAFFQTWIGEKITEPMDQT</sequence>
<dbReference type="PANTHER" id="PTHR12558:SF9">
    <property type="entry name" value="CELL DIVISION CYCLE PROTEIN 16 HOMOLOG"/>
    <property type="match status" value="1"/>
</dbReference>
<keyword evidence="1" id="KW-0132">Cell division</keyword>
<dbReference type="GO" id="GO:0031145">
    <property type="term" value="P:anaphase-promoting complex-dependent catabolic process"/>
    <property type="evidence" value="ECO:0007669"/>
    <property type="project" value="TreeGrafter"/>
</dbReference>
<dbReference type="EMBL" id="GIBP01003213">
    <property type="protein sequence ID" value="NDV32182.1"/>
    <property type="molecule type" value="Transcribed_RNA"/>
</dbReference>
<feature type="repeat" description="TPR" evidence="7">
    <location>
        <begin position="345"/>
        <end position="378"/>
    </location>
</feature>
<dbReference type="SUPFAM" id="SSF48452">
    <property type="entry name" value="TPR-like"/>
    <property type="match status" value="1"/>
</dbReference>
<evidence type="ECO:0000256" key="6">
    <source>
        <dbReference type="ARBA" id="ARBA00023306"/>
    </source>
</evidence>
<dbReference type="PROSITE" id="PS50293">
    <property type="entry name" value="TPR_REGION"/>
    <property type="match status" value="1"/>
</dbReference>
<dbReference type="GO" id="GO:0051301">
    <property type="term" value="P:cell division"/>
    <property type="evidence" value="ECO:0007669"/>
    <property type="project" value="UniProtKB-KW"/>
</dbReference>
<keyword evidence="3" id="KW-0498">Mitosis</keyword>
<protein>
    <submittedName>
        <fullName evidence="8">Uncharacterized protein</fullName>
    </submittedName>
</protein>
<dbReference type="GO" id="GO:0005737">
    <property type="term" value="C:cytoplasm"/>
    <property type="evidence" value="ECO:0007669"/>
    <property type="project" value="TreeGrafter"/>
</dbReference>
<feature type="repeat" description="TPR" evidence="7">
    <location>
        <begin position="311"/>
        <end position="344"/>
    </location>
</feature>
<evidence type="ECO:0000256" key="3">
    <source>
        <dbReference type="ARBA" id="ARBA00022776"/>
    </source>
</evidence>
<feature type="repeat" description="TPR" evidence="7">
    <location>
        <begin position="271"/>
        <end position="304"/>
    </location>
</feature>
<dbReference type="GO" id="GO:0016567">
    <property type="term" value="P:protein ubiquitination"/>
    <property type="evidence" value="ECO:0007669"/>
    <property type="project" value="TreeGrafter"/>
</dbReference>
<keyword evidence="6" id="KW-0131">Cell cycle</keyword>
<dbReference type="SMART" id="SM00028">
    <property type="entry name" value="TPR"/>
    <property type="match status" value="7"/>
</dbReference>
<dbReference type="GO" id="GO:0005680">
    <property type="term" value="C:anaphase-promoting complex"/>
    <property type="evidence" value="ECO:0007669"/>
    <property type="project" value="TreeGrafter"/>
</dbReference>
<name>A0A6B2L5C3_9EUKA</name>
<keyword evidence="5 7" id="KW-0802">TPR repeat</keyword>
<keyword evidence="2" id="KW-0677">Repeat</keyword>
<reference evidence="8" key="1">
    <citation type="journal article" date="2020" name="J. Eukaryot. Microbiol.">
        <title>De novo Sequencing, Assembly and Annotation of the Transcriptome for the Free-Living Testate Amoeba Arcella intermedia.</title>
        <authorList>
            <person name="Ribeiro G.M."/>
            <person name="Porfirio-Sousa A.L."/>
            <person name="Maurer-Alcala X.X."/>
            <person name="Katz L.A."/>
            <person name="Lahr D.J.G."/>
        </authorList>
    </citation>
    <scope>NUCLEOTIDE SEQUENCE</scope>
</reference>